<dbReference type="InterPro" id="IPR017900">
    <property type="entry name" value="4Fe4S_Fe_S_CS"/>
</dbReference>
<evidence type="ECO:0000313" key="10">
    <source>
        <dbReference type="Proteomes" id="UP000233778"/>
    </source>
</evidence>
<dbReference type="PROSITE" id="PS51379">
    <property type="entry name" value="4FE4S_FER_2"/>
    <property type="match status" value="3"/>
</dbReference>
<dbReference type="InterPro" id="IPR050294">
    <property type="entry name" value="RnfB_subfamily"/>
</dbReference>
<dbReference type="Proteomes" id="UP000017700">
    <property type="component" value="Chromosome"/>
</dbReference>
<evidence type="ECO:0000256" key="1">
    <source>
        <dbReference type="ARBA" id="ARBA00022485"/>
    </source>
</evidence>
<keyword evidence="2" id="KW-0479">Metal-binding</keyword>
<dbReference type="SUPFAM" id="SSF54862">
    <property type="entry name" value="4Fe-4S ferredoxins"/>
    <property type="match status" value="1"/>
</dbReference>
<evidence type="ECO:0000313" key="7">
    <source>
        <dbReference type="EMBL" id="AUH01429.1"/>
    </source>
</evidence>
<dbReference type="Proteomes" id="UP000233778">
    <property type="component" value="Chromosome"/>
</dbReference>
<dbReference type="EMBL" id="CP025085">
    <property type="protein sequence ID" value="AUH01429.1"/>
    <property type="molecule type" value="Genomic_DNA"/>
</dbReference>
<dbReference type="CDD" id="cd10554">
    <property type="entry name" value="HycB_like"/>
    <property type="match status" value="1"/>
</dbReference>
<dbReference type="STRING" id="104623.Ser39006_02008"/>
<feature type="domain" description="4Fe-4S ferredoxin-type" evidence="6">
    <location>
        <begin position="123"/>
        <end position="156"/>
    </location>
</feature>
<dbReference type="PROSITE" id="PS00198">
    <property type="entry name" value="4FE4S_FER_1"/>
    <property type="match status" value="1"/>
</dbReference>
<dbReference type="OrthoDB" id="9779457at2"/>
<dbReference type="KEGG" id="sera:Ser39006_017400"/>
<keyword evidence="1" id="KW-0004">4Fe-4S</keyword>
<dbReference type="PANTHER" id="PTHR42859:SF17">
    <property type="entry name" value="ELECTRON TRANSPORT PROTEIN HYDN-RELATED"/>
    <property type="match status" value="1"/>
</dbReference>
<keyword evidence="3" id="KW-0677">Repeat</keyword>
<dbReference type="InterPro" id="IPR017896">
    <property type="entry name" value="4Fe4S_Fe-S-bd"/>
</dbReference>
<feature type="domain" description="4Fe-4S ferredoxin-type" evidence="6">
    <location>
        <begin position="79"/>
        <end position="108"/>
    </location>
</feature>
<sequence>MNRFVLADPKKCIGCRTCEVACVLAHSDGNPSSLSSEHFSPRLKVVKGLNVSTTIQCRQCEDAPCANVCPNGAIIHDGDHIKVLQEKCIGCKTCVVACPYGAMTVISKPVARISHYQTLGHCIKAEAQKCDLCEGRAAGPACIEVCPTKALRMINRDEIQAMIQRKQRRAALDEAADMQF</sequence>
<dbReference type="Pfam" id="PF12800">
    <property type="entry name" value="Fer4_4"/>
    <property type="match status" value="1"/>
</dbReference>
<keyword evidence="4" id="KW-0408">Iron</keyword>
<feature type="domain" description="4Fe-4S ferredoxin-type" evidence="6">
    <location>
        <begin position="2"/>
        <end position="22"/>
    </location>
</feature>
<dbReference type="GO" id="GO:0046872">
    <property type="term" value="F:metal ion binding"/>
    <property type="evidence" value="ECO:0007669"/>
    <property type="project" value="UniProtKB-KW"/>
</dbReference>
<name>A0A2I5TMG5_SERS3</name>
<evidence type="ECO:0000256" key="4">
    <source>
        <dbReference type="ARBA" id="ARBA00023004"/>
    </source>
</evidence>
<accession>A0A2I5TMG5</accession>
<dbReference type="Gene3D" id="3.30.70.20">
    <property type="match status" value="2"/>
</dbReference>
<evidence type="ECO:0000313" key="8">
    <source>
        <dbReference type="EMBL" id="AUH05750.1"/>
    </source>
</evidence>
<dbReference type="Pfam" id="PF13247">
    <property type="entry name" value="Fer4_11"/>
    <property type="match status" value="1"/>
</dbReference>
<protein>
    <submittedName>
        <fullName evidence="8">Effector protein</fullName>
    </submittedName>
</protein>
<dbReference type="GO" id="GO:0051539">
    <property type="term" value="F:4 iron, 4 sulfur cluster binding"/>
    <property type="evidence" value="ECO:0007669"/>
    <property type="project" value="UniProtKB-KW"/>
</dbReference>
<keyword evidence="5" id="KW-0411">Iron-sulfur</keyword>
<evidence type="ECO:0000256" key="5">
    <source>
        <dbReference type="ARBA" id="ARBA00023014"/>
    </source>
</evidence>
<dbReference type="PANTHER" id="PTHR42859">
    <property type="entry name" value="OXIDOREDUCTASE"/>
    <property type="match status" value="1"/>
</dbReference>
<dbReference type="RefSeq" id="WP_021015274.1">
    <property type="nucleotide sequence ID" value="NZ_CP025084.1"/>
</dbReference>
<dbReference type="AlphaFoldDB" id="A0A2I5TMG5"/>
<evidence type="ECO:0000256" key="3">
    <source>
        <dbReference type="ARBA" id="ARBA00022737"/>
    </source>
</evidence>
<dbReference type="EMBL" id="CP025084">
    <property type="protein sequence ID" value="AUH05750.1"/>
    <property type="molecule type" value="Genomic_DNA"/>
</dbReference>
<dbReference type="KEGG" id="serq:CWC46_17400"/>
<organism evidence="8 9">
    <name type="scientific">Serratia sp. (strain ATCC 39006)</name>
    <name type="common">Prodigiosinella confusarubida</name>
    <dbReference type="NCBI Taxonomy" id="104623"/>
    <lineage>
        <taxon>Bacteria</taxon>
        <taxon>Pseudomonadati</taxon>
        <taxon>Pseudomonadota</taxon>
        <taxon>Gammaproteobacteria</taxon>
        <taxon>Enterobacterales</taxon>
        <taxon>Pectobacteriaceae</taxon>
        <taxon>Prodigiosinella</taxon>
    </lineage>
</organism>
<evidence type="ECO:0000259" key="6">
    <source>
        <dbReference type="PROSITE" id="PS51379"/>
    </source>
</evidence>
<evidence type="ECO:0000256" key="2">
    <source>
        <dbReference type="ARBA" id="ARBA00022723"/>
    </source>
</evidence>
<reference evidence="8 9" key="1">
    <citation type="journal article" date="2013" name="Genome Announc.">
        <title>Draft genome sequence of Serratia sp. strain ATCC 39006, a model bacterium for analysis of the biosynthesis and regulation of prodigiosin, a carbapenem, and gas vesicles.</title>
        <authorList>
            <person name="Fineran P.C."/>
            <person name="Iglesias Cans M.C."/>
            <person name="Ramsay J.P."/>
            <person name="Wilf N.M."/>
            <person name="Cossyleon D."/>
            <person name="McNeil M.B."/>
            <person name="Williamson N.R."/>
            <person name="Monson R.E."/>
            <person name="Becher S.A."/>
            <person name="Stanton J.A."/>
            <person name="Brugger K."/>
            <person name="Brown S.D."/>
            <person name="Salmond G.P."/>
        </authorList>
    </citation>
    <scope>NUCLEOTIDE SEQUENCE [LARGE SCALE GENOMIC DNA]</scope>
    <source>
        <strain evidence="8">ATCC 39006</strain>
        <strain evidence="9">ATCC 39006 / SC 11482</strain>
    </source>
</reference>
<keyword evidence="9" id="KW-1185">Reference proteome</keyword>
<reference evidence="8" key="2">
    <citation type="submission" date="2013-09" db="EMBL/GenBank/DDBJ databases">
        <authorList>
            <person name="Wang G."/>
            <person name="Yang Y."/>
            <person name="Su Y."/>
        </authorList>
    </citation>
    <scope>NUCLEOTIDE SEQUENCE</scope>
    <source>
        <strain evidence="8">ATCC 39006</strain>
    </source>
</reference>
<evidence type="ECO:0000313" key="9">
    <source>
        <dbReference type="Proteomes" id="UP000017700"/>
    </source>
</evidence>
<proteinExistence type="predicted"/>
<reference evidence="7 10" key="3">
    <citation type="submission" date="2017-11" db="EMBL/GenBank/DDBJ databases">
        <title>Complete genome sequence of Serratia sp. ATCC 39006 LacA.</title>
        <authorList>
            <person name="Hampton H.G."/>
            <person name="Jackson S.A."/>
            <person name="Jauregui R."/>
            <person name="Poulter G.T.M."/>
            <person name="Salmond G.P.C."/>
            <person name="Fineran P.C."/>
        </authorList>
    </citation>
    <scope>NUCLEOTIDE SEQUENCE [LARGE SCALE GENOMIC DNA]</scope>
    <source>
        <strain evidence="7 10">ATCC 39006</strain>
    </source>
</reference>
<gene>
    <name evidence="7" type="ORF">CWC46_17400</name>
    <name evidence="8" type="ORF">Ser39006_017400</name>
</gene>
<reference evidence="8" key="4">
    <citation type="submission" date="2017-11" db="EMBL/GenBank/DDBJ databases">
        <title>Complete genome sequence of Serratia sp. ATCC 39006.</title>
        <authorList>
            <person name="Hampton H.G."/>
            <person name="Jackson S.A."/>
            <person name="Jauregui R."/>
            <person name="Poulter G.T.M."/>
            <person name="Salmond G.P.C."/>
            <person name="Fineran P.C."/>
        </authorList>
    </citation>
    <scope>NUCLEOTIDE SEQUENCE</scope>
    <source>
        <strain evidence="8">ATCC 39006</strain>
    </source>
</reference>